<keyword evidence="9" id="KW-1133">Transmembrane helix</keyword>
<dbReference type="Pfam" id="PF00512">
    <property type="entry name" value="HisKA"/>
    <property type="match status" value="1"/>
</dbReference>
<feature type="transmembrane region" description="Helical" evidence="9">
    <location>
        <begin position="7"/>
        <end position="28"/>
    </location>
</feature>
<dbReference type="InterPro" id="IPR005467">
    <property type="entry name" value="His_kinase_dom"/>
</dbReference>
<dbReference type="Gene3D" id="1.10.287.130">
    <property type="match status" value="1"/>
</dbReference>
<dbReference type="KEGG" id="nmk:CHR53_11310"/>
<sequence length="431" mass="49460">MQKKQLILLYIIISIVWIFGSNSLIYHFLPSSLNDIAARIKEVIYVIITGGFFYFLIHKTEELHASKEDQQRLSTLINSMVDFVNFKDGEGRWIEANNFGLQLFQLENVDYRGKKDSELAKYTDFYAEALRQCEISDEETWRNGEITRVEESLPIPDGSIKTFETIKVPLFNSDGSRKGLVVMGRDITERKEMLKELKEREERLRRTEKLSVVGELSASVAHEIRNPLTSLKGFVQILQVEDVKHQYYYQIMLDELNRINHIVGELLLLAKPQHVKFSKAWIQKLLHDVISLLGTEASLYNVQIESSFPNEDLFIECEPNQLKQLFINIIKNAIEASTKGGKVTITLKKEDGNRILIMIEDNGSGISEERLQKIGEPFYSSKEKGTGLGLTVSFKIVQSHKGTIRFESQKNEGTTVFIELPIVHERPSKED</sequence>
<evidence type="ECO:0000256" key="1">
    <source>
        <dbReference type="ARBA" id="ARBA00000085"/>
    </source>
</evidence>
<feature type="domain" description="Histidine kinase" evidence="10">
    <location>
        <begin position="219"/>
        <end position="424"/>
    </location>
</feature>
<dbReference type="Proteomes" id="UP000282892">
    <property type="component" value="Chromosome"/>
</dbReference>
<evidence type="ECO:0000259" key="10">
    <source>
        <dbReference type="PROSITE" id="PS50109"/>
    </source>
</evidence>
<dbReference type="NCBIfam" id="TIGR00229">
    <property type="entry name" value="sensory_box"/>
    <property type="match status" value="1"/>
</dbReference>
<dbReference type="STRING" id="1193713.GCA_001636315_04686"/>
<dbReference type="GO" id="GO:0000155">
    <property type="term" value="F:phosphorelay sensor kinase activity"/>
    <property type="evidence" value="ECO:0007669"/>
    <property type="project" value="InterPro"/>
</dbReference>
<dbReference type="InterPro" id="IPR013656">
    <property type="entry name" value="PAS_4"/>
</dbReference>
<dbReference type="SUPFAM" id="SSF47384">
    <property type="entry name" value="Homodimeric domain of signal transducing histidine kinase"/>
    <property type="match status" value="1"/>
</dbReference>
<keyword evidence="13" id="KW-1185">Reference proteome</keyword>
<organism evidence="12 13">
    <name type="scientific">Neobacillus mesonae</name>
    <dbReference type="NCBI Taxonomy" id="1193713"/>
    <lineage>
        <taxon>Bacteria</taxon>
        <taxon>Bacillati</taxon>
        <taxon>Bacillota</taxon>
        <taxon>Bacilli</taxon>
        <taxon>Bacillales</taxon>
        <taxon>Bacillaceae</taxon>
        <taxon>Neobacillus</taxon>
    </lineage>
</organism>
<dbReference type="SUPFAM" id="SSF55874">
    <property type="entry name" value="ATPase domain of HSP90 chaperone/DNA topoisomerase II/histidine kinase"/>
    <property type="match status" value="1"/>
</dbReference>
<dbReference type="PROSITE" id="PS50113">
    <property type="entry name" value="PAC"/>
    <property type="match status" value="1"/>
</dbReference>
<keyword evidence="9" id="KW-0812">Transmembrane</keyword>
<keyword evidence="8" id="KW-0902">Two-component regulatory system</keyword>
<dbReference type="CDD" id="cd00130">
    <property type="entry name" value="PAS"/>
    <property type="match status" value="1"/>
</dbReference>
<evidence type="ECO:0000256" key="3">
    <source>
        <dbReference type="ARBA" id="ARBA00022553"/>
    </source>
</evidence>
<dbReference type="InterPro" id="IPR036097">
    <property type="entry name" value="HisK_dim/P_sf"/>
</dbReference>
<dbReference type="CDD" id="cd00082">
    <property type="entry name" value="HisKA"/>
    <property type="match status" value="1"/>
</dbReference>
<dbReference type="InterPro" id="IPR000014">
    <property type="entry name" value="PAS"/>
</dbReference>
<dbReference type="SMART" id="SM00388">
    <property type="entry name" value="HisKA"/>
    <property type="match status" value="1"/>
</dbReference>
<proteinExistence type="predicted"/>
<dbReference type="InterPro" id="IPR003594">
    <property type="entry name" value="HATPase_dom"/>
</dbReference>
<dbReference type="Pfam" id="PF08448">
    <property type="entry name" value="PAS_4"/>
    <property type="match status" value="1"/>
</dbReference>
<dbReference type="SMART" id="SM00387">
    <property type="entry name" value="HATPase_c"/>
    <property type="match status" value="1"/>
</dbReference>
<evidence type="ECO:0000256" key="7">
    <source>
        <dbReference type="ARBA" id="ARBA00022840"/>
    </source>
</evidence>
<dbReference type="InterPro" id="IPR004358">
    <property type="entry name" value="Sig_transdc_His_kin-like_C"/>
</dbReference>
<dbReference type="EMBL" id="CP022572">
    <property type="protein sequence ID" value="AZU61820.1"/>
    <property type="molecule type" value="Genomic_DNA"/>
</dbReference>
<keyword evidence="9" id="KW-0472">Membrane</keyword>
<accession>A0A3Q9QTF7</accession>
<comment type="catalytic activity">
    <reaction evidence="1">
        <text>ATP + protein L-histidine = ADP + protein N-phospho-L-histidine.</text>
        <dbReference type="EC" id="2.7.13.3"/>
    </reaction>
</comment>
<evidence type="ECO:0000259" key="11">
    <source>
        <dbReference type="PROSITE" id="PS50113"/>
    </source>
</evidence>
<reference evidence="12 13" key="1">
    <citation type="submission" date="2017-07" db="EMBL/GenBank/DDBJ databases">
        <title>The complete genome sequence of Bacillus mesonae strain H20-5, an efficient strain improving plant abiotic stress resistance.</title>
        <authorList>
            <person name="Kim S.Y."/>
            <person name="Song H."/>
            <person name="Sang M.K."/>
            <person name="Weon H.-Y."/>
            <person name="Song J."/>
        </authorList>
    </citation>
    <scope>NUCLEOTIDE SEQUENCE [LARGE SCALE GENOMIC DNA]</scope>
    <source>
        <strain evidence="12 13">H20-5</strain>
    </source>
</reference>
<evidence type="ECO:0000256" key="2">
    <source>
        <dbReference type="ARBA" id="ARBA00012438"/>
    </source>
</evidence>
<evidence type="ECO:0000313" key="13">
    <source>
        <dbReference type="Proteomes" id="UP000282892"/>
    </source>
</evidence>
<protein>
    <recommendedName>
        <fullName evidence="2">histidine kinase</fullName>
        <ecNumber evidence="2">2.7.13.3</ecNumber>
    </recommendedName>
</protein>
<dbReference type="PANTHER" id="PTHR43065">
    <property type="entry name" value="SENSOR HISTIDINE KINASE"/>
    <property type="match status" value="1"/>
</dbReference>
<dbReference type="InterPro" id="IPR036890">
    <property type="entry name" value="HATPase_C_sf"/>
</dbReference>
<dbReference type="InterPro" id="IPR000700">
    <property type="entry name" value="PAS-assoc_C"/>
</dbReference>
<evidence type="ECO:0000256" key="8">
    <source>
        <dbReference type="ARBA" id="ARBA00023012"/>
    </source>
</evidence>
<evidence type="ECO:0000256" key="6">
    <source>
        <dbReference type="ARBA" id="ARBA00022777"/>
    </source>
</evidence>
<dbReference type="SUPFAM" id="SSF55785">
    <property type="entry name" value="PYP-like sensor domain (PAS domain)"/>
    <property type="match status" value="1"/>
</dbReference>
<dbReference type="Pfam" id="PF02518">
    <property type="entry name" value="HATPase_c"/>
    <property type="match status" value="1"/>
</dbReference>
<dbReference type="Gene3D" id="3.30.450.20">
    <property type="entry name" value="PAS domain"/>
    <property type="match status" value="1"/>
</dbReference>
<keyword evidence="7" id="KW-0067">ATP-binding</keyword>
<keyword evidence="6" id="KW-0418">Kinase</keyword>
<dbReference type="EC" id="2.7.13.3" evidence="2"/>
<keyword evidence="5" id="KW-0547">Nucleotide-binding</keyword>
<feature type="domain" description="PAC" evidence="11">
    <location>
        <begin position="147"/>
        <end position="199"/>
    </location>
</feature>
<dbReference type="PRINTS" id="PR00344">
    <property type="entry name" value="BCTRLSENSOR"/>
</dbReference>
<dbReference type="InterPro" id="IPR003661">
    <property type="entry name" value="HisK_dim/P_dom"/>
</dbReference>
<name>A0A3Q9QTF7_9BACI</name>
<evidence type="ECO:0000256" key="4">
    <source>
        <dbReference type="ARBA" id="ARBA00022679"/>
    </source>
</evidence>
<dbReference type="PANTHER" id="PTHR43065:SF34">
    <property type="entry name" value="SPORULATION KINASE A"/>
    <property type="match status" value="1"/>
</dbReference>
<evidence type="ECO:0000256" key="5">
    <source>
        <dbReference type="ARBA" id="ARBA00022741"/>
    </source>
</evidence>
<dbReference type="GO" id="GO:0005524">
    <property type="term" value="F:ATP binding"/>
    <property type="evidence" value="ECO:0007669"/>
    <property type="project" value="UniProtKB-KW"/>
</dbReference>
<dbReference type="InterPro" id="IPR035965">
    <property type="entry name" value="PAS-like_dom_sf"/>
</dbReference>
<keyword evidence="4" id="KW-0808">Transferase</keyword>
<evidence type="ECO:0000256" key="9">
    <source>
        <dbReference type="SAM" id="Phobius"/>
    </source>
</evidence>
<dbReference type="Gene3D" id="3.30.565.10">
    <property type="entry name" value="Histidine kinase-like ATPase, C-terminal domain"/>
    <property type="match status" value="1"/>
</dbReference>
<keyword evidence="3" id="KW-0597">Phosphoprotein</keyword>
<dbReference type="AlphaFoldDB" id="A0A3Q9QTF7"/>
<dbReference type="RefSeq" id="WP_066397393.1">
    <property type="nucleotide sequence ID" value="NZ_CP022572.1"/>
</dbReference>
<evidence type="ECO:0000313" key="12">
    <source>
        <dbReference type="EMBL" id="AZU61820.1"/>
    </source>
</evidence>
<gene>
    <name evidence="12" type="ORF">CHR53_11310</name>
</gene>
<dbReference type="OrthoDB" id="9815750at2"/>
<dbReference type="PROSITE" id="PS50109">
    <property type="entry name" value="HIS_KIN"/>
    <property type="match status" value="1"/>
</dbReference>
<dbReference type="CDD" id="cd00075">
    <property type="entry name" value="HATPase"/>
    <property type="match status" value="1"/>
</dbReference>